<dbReference type="Proteomes" id="UP000748308">
    <property type="component" value="Unassembled WGS sequence"/>
</dbReference>
<comment type="caution">
    <text evidence="1">The sequence shown here is derived from an EMBL/GenBank/DDBJ whole genome shotgun (WGS) entry which is preliminary data.</text>
</comment>
<name>A0A937X9E8_UNCEI</name>
<proteinExistence type="predicted"/>
<gene>
    <name evidence="1" type="ORF">FJY75_09715</name>
</gene>
<dbReference type="Gene3D" id="2.40.160.50">
    <property type="entry name" value="membrane protein fhac: a member of the omp85/tpsb transporter family"/>
    <property type="match status" value="1"/>
</dbReference>
<dbReference type="AlphaFoldDB" id="A0A937X9E8"/>
<evidence type="ECO:0000313" key="2">
    <source>
        <dbReference type="Proteomes" id="UP000748308"/>
    </source>
</evidence>
<reference evidence="1" key="1">
    <citation type="submission" date="2019-03" db="EMBL/GenBank/DDBJ databases">
        <title>Lake Tanganyika Metagenome-Assembled Genomes (MAGs).</title>
        <authorList>
            <person name="Tran P."/>
        </authorList>
    </citation>
    <scope>NUCLEOTIDE SEQUENCE</scope>
    <source>
        <strain evidence="1">M_DeepCast_400m_m2_100</strain>
    </source>
</reference>
<dbReference type="EMBL" id="VGIY01000265">
    <property type="protein sequence ID" value="MBM3318111.1"/>
    <property type="molecule type" value="Genomic_DNA"/>
</dbReference>
<organism evidence="1 2">
    <name type="scientific">Eiseniibacteriota bacterium</name>
    <dbReference type="NCBI Taxonomy" id="2212470"/>
    <lineage>
        <taxon>Bacteria</taxon>
        <taxon>Candidatus Eiseniibacteriota</taxon>
    </lineage>
</organism>
<accession>A0A937X9E8</accession>
<evidence type="ECO:0000313" key="1">
    <source>
        <dbReference type="EMBL" id="MBM3318111.1"/>
    </source>
</evidence>
<sequence>MPAAVRAGRARAGRGGAARVAAGAARWCALALLCAVTACASRGGTRESAPEAAGAARLLVRGAMGESERRALAGVIGDAQGDSTWPPGATAAWLAARGFLSARLARYPDSLWVIDPGQRISAVRLAFERSGVRPAAGETEARAGADAGLGDTGWAAASGGEGANALREPTLPAAGAGGWVAAVESALAEELRRLADEGRPLARLALAGARWDAGARGPSPLELRFEVAPGPLARVRAVRFESDGPTRSSFLERVIGWRGEEIYRGDRWRGARRELLGTGLLLEASEALLVVGPSPREEAGDTLDVEVLFRLRERRANAIAGILGYADRRGEEGERRGRLSGFVDLALGNLLGTGRSARVFWQALGEDRSRFELAWREPYLWRLPLGAQVELSHMQEDTLFADTRWSGGLSWKPGPEWRIGVGWSRSRLVMGADVAATLSRRAASFTLERSGRRDEGGGAGWRLSGSVEHWAGDGPGLRRAALRVGEWVGRGSWLLVLEQQAGLAAGPTALLRSDAFLVGGSGSLRGSFEGEFRAWRHLVHRMEVGPRIDARGGRAYLLCDLAWLERWEASTSGLYGVEGGDSFHGALGAGVELAGRAGLMRLEYAVPNGASPARGRIHIGLGGVF</sequence>
<protein>
    <recommendedName>
        <fullName evidence="3">Bacterial surface antigen (D15) domain-containing protein</fullName>
    </recommendedName>
</protein>
<evidence type="ECO:0008006" key="3">
    <source>
        <dbReference type="Google" id="ProtNLM"/>
    </source>
</evidence>